<dbReference type="InParanoid" id="N1JCR3"/>
<comment type="caution">
    <text evidence="3">The sequence shown here is derived from an EMBL/GenBank/DDBJ whole genome shotgun (WGS) entry which is preliminary data.</text>
</comment>
<dbReference type="GO" id="GO:0003677">
    <property type="term" value="F:DNA binding"/>
    <property type="evidence" value="ECO:0007669"/>
    <property type="project" value="UniProtKB-KW"/>
</dbReference>
<feature type="domain" description="HTH CENPB-type" evidence="2">
    <location>
        <begin position="203"/>
        <end position="277"/>
    </location>
</feature>
<dbReference type="SUPFAM" id="SSF46689">
    <property type="entry name" value="Homeodomain-like"/>
    <property type="match status" value="1"/>
</dbReference>
<dbReference type="eggNOG" id="ENOG502QQS7">
    <property type="taxonomic scope" value="Eukaryota"/>
</dbReference>
<organism evidence="3 4">
    <name type="scientific">Blumeria graminis f. sp. hordei (strain DH14)</name>
    <name type="common">Barley powdery mildew</name>
    <name type="synonym">Oidium monilioides f. sp. hordei</name>
    <dbReference type="NCBI Taxonomy" id="546991"/>
    <lineage>
        <taxon>Eukaryota</taxon>
        <taxon>Fungi</taxon>
        <taxon>Dikarya</taxon>
        <taxon>Ascomycota</taxon>
        <taxon>Pezizomycotina</taxon>
        <taxon>Leotiomycetes</taxon>
        <taxon>Erysiphales</taxon>
        <taxon>Erysiphaceae</taxon>
        <taxon>Blumeria</taxon>
        <taxon>Blumeria hordei</taxon>
    </lineage>
</organism>
<keyword evidence="4" id="KW-1185">Reference proteome</keyword>
<dbReference type="HOGENOM" id="CLU_021861_1_0_1"/>
<sequence>MSQNEINHEPQNNISYCENEDWVNLHPNYNSSQPLPPIVFKNSELTYWQPLLPYDIEQSHDTCRRIVPAYANYDGISTFMTPEHQNWPCELFEPERYQTIVTTAPPVAAISKLKVVGSKTRANHSTSSPRKTLTHNDRRRMCQYHEENPTVKQTEIGGEISASTRTRTKFTNLILQRSLALNEVSKVLRQKEKYLSPEDRSSPPIKYGKGRFPDIERALSNWVRNAQKQGLELTDEAIQEKAEYFAATVGYGENHSKSNSSNWLGKFKQKHGICNTKPMRRRSEADASLNSWYSTDIDQSQVFKSSPGIPPSPHTTMITPALSPSAETEREETIEHSGTCHQNSQSKSLVNSTTPYKFELENSGWMQSLQTALQSTSGDSQQQQTCRISPDPLCRNSNCLTTFNPLMPIKENSVSSPVLDTPIDLVLSPNPLDSVISTPLNHESCGDTSKPHSICKLDAIDTQPSSGSSISQTPSQEDAQRALDTLLGFYAHAPNNDLVSHNEYIALTKLAWKMQAHPNRVCPQGEIFRVAEQYGKILTSSPDQF</sequence>
<dbReference type="PANTHER" id="PTHR19303">
    <property type="entry name" value="TRANSPOSON"/>
    <property type="match status" value="1"/>
</dbReference>
<name>N1JCR3_BLUG1</name>
<evidence type="ECO:0000259" key="2">
    <source>
        <dbReference type="PROSITE" id="PS51253"/>
    </source>
</evidence>
<dbReference type="SMART" id="SM00674">
    <property type="entry name" value="CENPB"/>
    <property type="match status" value="1"/>
</dbReference>
<dbReference type="OrthoDB" id="9909311at2759"/>
<gene>
    <name evidence="3" type="ORF">BGHDH14_bghG001547000001001</name>
</gene>
<proteinExistence type="predicted"/>
<keyword evidence="1" id="KW-0238">DNA-binding</keyword>
<dbReference type="PROSITE" id="PS51253">
    <property type="entry name" value="HTH_CENPB"/>
    <property type="match status" value="1"/>
</dbReference>
<dbReference type="InterPro" id="IPR050863">
    <property type="entry name" value="CenT-Element_Derived"/>
</dbReference>
<dbReference type="PANTHER" id="PTHR19303:SF70">
    <property type="entry name" value="HTH CENPB-TYPE DOMAIN-CONTAINING PROTEIN"/>
    <property type="match status" value="1"/>
</dbReference>
<dbReference type="GO" id="GO:0005634">
    <property type="term" value="C:nucleus"/>
    <property type="evidence" value="ECO:0007669"/>
    <property type="project" value="TreeGrafter"/>
</dbReference>
<dbReference type="AlphaFoldDB" id="N1JCR3"/>
<reference evidence="3 4" key="1">
    <citation type="journal article" date="2010" name="Science">
        <title>Genome expansion and gene loss in powdery mildew fungi reveal tradeoffs in extreme parasitism.</title>
        <authorList>
            <person name="Spanu P.D."/>
            <person name="Abbott J.C."/>
            <person name="Amselem J."/>
            <person name="Burgis T.A."/>
            <person name="Soanes D.M."/>
            <person name="Stueber K."/>
            <person name="Ver Loren van Themaat E."/>
            <person name="Brown J.K.M."/>
            <person name="Butcher S.A."/>
            <person name="Gurr S.J."/>
            <person name="Lebrun M.-H."/>
            <person name="Ridout C.J."/>
            <person name="Schulze-Lefert P."/>
            <person name="Talbot N.J."/>
            <person name="Ahmadinejad N."/>
            <person name="Ametz C."/>
            <person name="Barton G.R."/>
            <person name="Benjdia M."/>
            <person name="Bidzinski P."/>
            <person name="Bindschedler L.V."/>
            <person name="Both M."/>
            <person name="Brewer M.T."/>
            <person name="Cadle-Davidson L."/>
            <person name="Cadle-Davidson M.M."/>
            <person name="Collemare J."/>
            <person name="Cramer R."/>
            <person name="Frenkel O."/>
            <person name="Godfrey D."/>
            <person name="Harriman J."/>
            <person name="Hoede C."/>
            <person name="King B.C."/>
            <person name="Klages S."/>
            <person name="Kleemann J."/>
            <person name="Knoll D."/>
            <person name="Koti P.S."/>
            <person name="Kreplak J."/>
            <person name="Lopez-Ruiz F.J."/>
            <person name="Lu X."/>
            <person name="Maekawa T."/>
            <person name="Mahanil S."/>
            <person name="Micali C."/>
            <person name="Milgroom M.G."/>
            <person name="Montana G."/>
            <person name="Noir S."/>
            <person name="O'Connell R.J."/>
            <person name="Oberhaensli S."/>
            <person name="Parlange F."/>
            <person name="Pedersen C."/>
            <person name="Quesneville H."/>
            <person name="Reinhardt R."/>
            <person name="Rott M."/>
            <person name="Sacristan S."/>
            <person name="Schmidt S.M."/>
            <person name="Schoen M."/>
            <person name="Skamnioti P."/>
            <person name="Sommer H."/>
            <person name="Stephens A."/>
            <person name="Takahara H."/>
            <person name="Thordal-Christensen H."/>
            <person name="Vigouroux M."/>
            <person name="Wessling R."/>
            <person name="Wicker T."/>
            <person name="Panstruga R."/>
        </authorList>
    </citation>
    <scope>NUCLEOTIDE SEQUENCE [LARGE SCALE GENOMIC DNA]</scope>
    <source>
        <strain evidence="3">DH14</strain>
    </source>
</reference>
<accession>N1JCR3</accession>
<dbReference type="Proteomes" id="UP000015441">
    <property type="component" value="Unassembled WGS sequence"/>
</dbReference>
<dbReference type="InterPro" id="IPR006600">
    <property type="entry name" value="HTH_CenpB_DNA-bd_dom"/>
</dbReference>
<dbReference type="Pfam" id="PF03221">
    <property type="entry name" value="HTH_Tnp_Tc5"/>
    <property type="match status" value="1"/>
</dbReference>
<dbReference type="InterPro" id="IPR009057">
    <property type="entry name" value="Homeodomain-like_sf"/>
</dbReference>
<evidence type="ECO:0000313" key="4">
    <source>
        <dbReference type="Proteomes" id="UP000015441"/>
    </source>
</evidence>
<protein>
    <recommendedName>
        <fullName evidence="2">HTH CENPB-type domain-containing protein</fullName>
    </recommendedName>
</protein>
<dbReference type="EMBL" id="CAUH01001547">
    <property type="protein sequence ID" value="CCU75662.1"/>
    <property type="molecule type" value="Genomic_DNA"/>
</dbReference>
<dbReference type="Gene3D" id="1.10.10.60">
    <property type="entry name" value="Homeodomain-like"/>
    <property type="match status" value="2"/>
</dbReference>
<evidence type="ECO:0000256" key="1">
    <source>
        <dbReference type="ARBA" id="ARBA00023125"/>
    </source>
</evidence>
<dbReference type="STRING" id="546991.N1JCR3"/>
<evidence type="ECO:0000313" key="3">
    <source>
        <dbReference type="EMBL" id="CCU75662.1"/>
    </source>
</evidence>